<dbReference type="InterPro" id="IPR006439">
    <property type="entry name" value="HAD-SF_hydro_IA"/>
</dbReference>
<reference evidence="6 7" key="1">
    <citation type="submission" date="2023-03" db="EMBL/GenBank/DDBJ databases">
        <authorList>
            <person name="Pearce D."/>
        </authorList>
    </citation>
    <scope>NUCLEOTIDE SEQUENCE [LARGE SCALE GENOMIC DNA]</scope>
    <source>
        <strain evidence="6">Msz</strain>
    </source>
</reference>
<evidence type="ECO:0000313" key="6">
    <source>
        <dbReference type="EMBL" id="CAI8856802.1"/>
    </source>
</evidence>
<organism evidence="6 7">
    <name type="scientific">Methylocaldum szegediense</name>
    <dbReference type="NCBI Taxonomy" id="73780"/>
    <lineage>
        <taxon>Bacteria</taxon>
        <taxon>Pseudomonadati</taxon>
        <taxon>Pseudomonadota</taxon>
        <taxon>Gammaproteobacteria</taxon>
        <taxon>Methylococcales</taxon>
        <taxon>Methylococcaceae</taxon>
        <taxon>Methylocaldum</taxon>
    </lineage>
</organism>
<evidence type="ECO:0000256" key="4">
    <source>
        <dbReference type="HAMAP-Rule" id="MF_01681"/>
    </source>
</evidence>
<dbReference type="HAMAP" id="MF_01681">
    <property type="entry name" value="Salvage_MtnC"/>
    <property type="match status" value="1"/>
</dbReference>
<proteinExistence type="inferred from homology"/>
<comment type="catalytic activity">
    <reaction evidence="4">
        <text>5-methylsulfanyl-2,3-dioxopentyl phosphate + H2O = 1,2-dihydroxy-5-(methylsulfanyl)pent-1-en-3-one + phosphate</text>
        <dbReference type="Rhea" id="RHEA:21700"/>
        <dbReference type="ChEBI" id="CHEBI:15377"/>
        <dbReference type="ChEBI" id="CHEBI:43474"/>
        <dbReference type="ChEBI" id="CHEBI:49252"/>
        <dbReference type="ChEBI" id="CHEBI:58828"/>
        <dbReference type="EC" id="3.1.3.77"/>
    </reaction>
</comment>
<evidence type="ECO:0000256" key="5">
    <source>
        <dbReference type="SAM" id="MobiDB-lite"/>
    </source>
</evidence>
<dbReference type="EMBL" id="OX458333">
    <property type="protein sequence ID" value="CAI8856802.1"/>
    <property type="molecule type" value="Genomic_DNA"/>
</dbReference>
<keyword evidence="3 4" id="KW-0486">Methionine biosynthesis</keyword>
<dbReference type="CDD" id="cd01629">
    <property type="entry name" value="HAD_EP"/>
    <property type="match status" value="1"/>
</dbReference>
<dbReference type="Gene3D" id="1.10.720.60">
    <property type="match status" value="1"/>
</dbReference>
<keyword evidence="1 4" id="KW-0028">Amino-acid biosynthesis</keyword>
<dbReference type="PANTHER" id="PTHR20371">
    <property type="entry name" value="ENOLASE-PHOSPHATASE E1"/>
    <property type="match status" value="1"/>
</dbReference>
<dbReference type="NCBIfam" id="TIGR01691">
    <property type="entry name" value="enolase-ppase"/>
    <property type="match status" value="1"/>
</dbReference>
<dbReference type="GO" id="GO:0043874">
    <property type="term" value="F:acireductone synthase activity"/>
    <property type="evidence" value="ECO:0007669"/>
    <property type="project" value="UniProtKB-EC"/>
</dbReference>
<dbReference type="InterPro" id="IPR023943">
    <property type="entry name" value="Enolase-ppase_E1"/>
</dbReference>
<feature type="region of interest" description="Disordered" evidence="5">
    <location>
        <begin position="206"/>
        <end position="227"/>
    </location>
</feature>
<dbReference type="SFLD" id="SFLDF00044">
    <property type="entry name" value="enolase-phosphatase"/>
    <property type="match status" value="1"/>
</dbReference>
<gene>
    <name evidence="4 6" type="primary">mtnC</name>
    <name evidence="6" type="ORF">MSZNOR_2617</name>
</gene>
<dbReference type="InterPro" id="IPR036412">
    <property type="entry name" value="HAD-like_sf"/>
</dbReference>
<keyword evidence="2 4" id="KW-0378">Hydrolase</keyword>
<dbReference type="PANTHER" id="PTHR20371:SF1">
    <property type="entry name" value="ENOLASE-PHOSPHATASE E1"/>
    <property type="match status" value="1"/>
</dbReference>
<dbReference type="InterPro" id="IPR023214">
    <property type="entry name" value="HAD_sf"/>
</dbReference>
<evidence type="ECO:0000256" key="2">
    <source>
        <dbReference type="ARBA" id="ARBA00022801"/>
    </source>
</evidence>
<evidence type="ECO:0000256" key="1">
    <source>
        <dbReference type="ARBA" id="ARBA00022605"/>
    </source>
</evidence>
<keyword evidence="4" id="KW-0460">Magnesium</keyword>
<evidence type="ECO:0000256" key="3">
    <source>
        <dbReference type="ARBA" id="ARBA00023167"/>
    </source>
</evidence>
<comment type="similarity">
    <text evidence="4">Belongs to the HAD-like hydrolase superfamily. MasA/MtnC family.</text>
</comment>
<keyword evidence="7" id="KW-1185">Reference proteome</keyword>
<comment type="pathway">
    <text evidence="4">Amino-acid biosynthesis; L-methionine biosynthesis via salvage pathway; L-methionine from S-methyl-5-thio-alpha-D-ribose 1-phosphate: step 3/6.</text>
</comment>
<dbReference type="SFLD" id="SFLDG01129">
    <property type="entry name" value="C1.5:_HAD__Beta-PGM__Phosphata"/>
    <property type="match status" value="1"/>
</dbReference>
<comment type="pathway">
    <text evidence="4">Amino-acid biosynthesis; L-methionine biosynthesis via salvage pathway; L-methionine from S-methyl-5-thio-alpha-D-ribose 1-phosphate: step 4/6.</text>
</comment>
<dbReference type="SUPFAM" id="SSF56784">
    <property type="entry name" value="HAD-like"/>
    <property type="match status" value="1"/>
</dbReference>
<comment type="subunit">
    <text evidence="4">Monomer.</text>
</comment>
<dbReference type="Gene3D" id="3.40.50.1000">
    <property type="entry name" value="HAD superfamily/HAD-like"/>
    <property type="match status" value="1"/>
</dbReference>
<dbReference type="Pfam" id="PF00702">
    <property type="entry name" value="Hydrolase"/>
    <property type="match status" value="1"/>
</dbReference>
<evidence type="ECO:0000313" key="7">
    <source>
        <dbReference type="Proteomes" id="UP001162030"/>
    </source>
</evidence>
<dbReference type="Proteomes" id="UP001162030">
    <property type="component" value="Chromosome"/>
</dbReference>
<dbReference type="SFLD" id="SFLDG01133">
    <property type="entry name" value="C1.5.4:_Enolase-phosphatase_Li"/>
    <property type="match status" value="1"/>
</dbReference>
<comment type="cofactor">
    <cofactor evidence="4">
        <name>Mg(2+)</name>
        <dbReference type="ChEBI" id="CHEBI:18420"/>
    </cofactor>
    <text evidence="4">Binds 1 Mg(2+) ion per subunit.</text>
</comment>
<dbReference type="RefSeq" id="WP_317963229.1">
    <property type="nucleotide sequence ID" value="NZ_OX458333.1"/>
</dbReference>
<dbReference type="NCBIfam" id="TIGR01549">
    <property type="entry name" value="HAD-SF-IA-v1"/>
    <property type="match status" value="1"/>
</dbReference>
<protein>
    <recommendedName>
        <fullName evidence="4">Enolase-phosphatase E1</fullName>
        <ecNumber evidence="4">3.1.3.77</ecNumber>
    </recommendedName>
    <alternativeName>
        <fullName evidence="4">2,3-diketo-5-methylthio-1-phosphopentane phosphatase</fullName>
    </alternativeName>
</protein>
<dbReference type="EC" id="3.1.3.77" evidence="4"/>
<accession>A0ABM9I311</accession>
<comment type="function">
    <text evidence="4">Bifunctional enzyme that catalyzes the enolization of 2,3-diketo-5-methylthiopentyl-1-phosphate (DK-MTP-1-P) into the intermediate 2-hydroxy-3-keto-5-methylthiopentenyl-1-phosphate (HK-MTPenyl-1-P), which is then dephosphorylated to form the acireductone 1,2-dihydroxy-3-keto-5-methylthiopentene (DHK-MTPene).</text>
</comment>
<keyword evidence="4" id="KW-0479">Metal-binding</keyword>
<name>A0ABM9I311_9GAMM</name>
<dbReference type="SFLD" id="SFLDS00003">
    <property type="entry name" value="Haloacid_Dehalogenase"/>
    <property type="match status" value="1"/>
</dbReference>
<sequence length="227" mass="25337">MIRAILTDIEGTTSSISFVKDVLFPYSRARMMDFVTRHADDPEVATLLEEVRSLCGKKELSAAQVAEQLIHWIDEDRKSAPLKALQGMIWEEGYRNGDFCGHIYEDAVRKLREWKAQGIDLYVFSSGSVHAQKLLFGHTEYGDLTPLFSGYFDTRTGPKQEAESYREIARRIGLPPASILFLSDTPGELDAAKSVGFLTCQLEREGTDSGPATHNRAADFDGINISQ</sequence>